<organism evidence="1 2">
    <name type="scientific">Nocardioides cavernae</name>
    <dbReference type="NCBI Taxonomy" id="1921566"/>
    <lineage>
        <taxon>Bacteria</taxon>
        <taxon>Bacillati</taxon>
        <taxon>Actinomycetota</taxon>
        <taxon>Actinomycetes</taxon>
        <taxon>Propionibacteriales</taxon>
        <taxon>Nocardioidaceae</taxon>
        <taxon>Nocardioides</taxon>
    </lineage>
</organism>
<accession>A0ABR8NFR0</accession>
<protein>
    <submittedName>
        <fullName evidence="1">Uncharacterized protein</fullName>
    </submittedName>
</protein>
<evidence type="ECO:0000313" key="1">
    <source>
        <dbReference type="EMBL" id="MBD3926010.1"/>
    </source>
</evidence>
<dbReference type="RefSeq" id="WP_191195855.1">
    <property type="nucleotide sequence ID" value="NZ_JACXYZ010000002.1"/>
</dbReference>
<evidence type="ECO:0000313" key="2">
    <source>
        <dbReference type="Proteomes" id="UP000618818"/>
    </source>
</evidence>
<gene>
    <name evidence="1" type="ORF">IEZ26_15410</name>
</gene>
<dbReference type="EMBL" id="JACXYZ010000002">
    <property type="protein sequence ID" value="MBD3926010.1"/>
    <property type="molecule type" value="Genomic_DNA"/>
</dbReference>
<proteinExistence type="predicted"/>
<sequence length="104" mass="11849">MTDPRWALLQDMKPALLRRFGEWGVLRVEYVSAFPLQDDAWVWLGTATDAERDALTGTKPRLLSEARRIAEHHGFPAQNVSGVSVQSEETVARDFEGSWFYALR</sequence>
<name>A0ABR8NFR0_9ACTN</name>
<reference evidence="1 2" key="1">
    <citation type="submission" date="2020-09" db="EMBL/GenBank/DDBJ databases">
        <title>novel species in genus Nocardioides.</title>
        <authorList>
            <person name="Zhang G."/>
        </authorList>
    </citation>
    <scope>NUCLEOTIDE SEQUENCE [LARGE SCALE GENOMIC DNA]</scope>
    <source>
        <strain evidence="1 2">KCTC 39551</strain>
    </source>
</reference>
<keyword evidence="2" id="KW-1185">Reference proteome</keyword>
<comment type="caution">
    <text evidence="1">The sequence shown here is derived from an EMBL/GenBank/DDBJ whole genome shotgun (WGS) entry which is preliminary data.</text>
</comment>
<dbReference type="Proteomes" id="UP000618818">
    <property type="component" value="Unassembled WGS sequence"/>
</dbReference>